<reference evidence="10" key="1">
    <citation type="submission" date="2017-05" db="EMBL/GenBank/DDBJ databases">
        <authorList>
            <person name="Sung H."/>
        </authorList>
    </citation>
    <scope>NUCLEOTIDE SEQUENCE [LARGE SCALE GENOMIC DNA]</scope>
    <source>
        <strain evidence="10">AR23208</strain>
    </source>
</reference>
<evidence type="ECO:0000256" key="7">
    <source>
        <dbReference type="PIRSR" id="PIRSR001434-2"/>
    </source>
</evidence>
<dbReference type="AlphaFoldDB" id="A0A1Y0IRG8"/>
<evidence type="ECO:0000256" key="6">
    <source>
        <dbReference type="ARBA" id="ARBA00052699"/>
    </source>
</evidence>
<dbReference type="KEGG" id="tum:CBW65_13630"/>
<dbReference type="CDD" id="cd00614">
    <property type="entry name" value="CGS_like"/>
    <property type="match status" value="1"/>
</dbReference>
<evidence type="ECO:0000256" key="2">
    <source>
        <dbReference type="ARBA" id="ARBA00022898"/>
    </source>
</evidence>
<proteinExistence type="inferred from homology"/>
<evidence type="ECO:0000256" key="3">
    <source>
        <dbReference type="ARBA" id="ARBA00047175"/>
    </source>
</evidence>
<dbReference type="SUPFAM" id="SSF53383">
    <property type="entry name" value="PLP-dependent transferases"/>
    <property type="match status" value="1"/>
</dbReference>
<name>A0A1Y0IRG8_9BACL</name>
<comment type="catalytic activity">
    <reaction evidence="5">
        <text>L-homocysteine + H2O = 2-oxobutanoate + hydrogen sulfide + NH4(+) + H(+)</text>
        <dbReference type="Rhea" id="RHEA:14501"/>
        <dbReference type="ChEBI" id="CHEBI:15377"/>
        <dbReference type="ChEBI" id="CHEBI:15378"/>
        <dbReference type="ChEBI" id="CHEBI:16763"/>
        <dbReference type="ChEBI" id="CHEBI:28938"/>
        <dbReference type="ChEBI" id="CHEBI:29919"/>
        <dbReference type="ChEBI" id="CHEBI:58199"/>
        <dbReference type="EC" id="4.4.1.2"/>
    </reaction>
    <physiologicalReaction direction="left-to-right" evidence="5">
        <dbReference type="Rhea" id="RHEA:14502"/>
    </physiologicalReaction>
</comment>
<dbReference type="GO" id="GO:0030170">
    <property type="term" value="F:pyridoxal phosphate binding"/>
    <property type="evidence" value="ECO:0007669"/>
    <property type="project" value="InterPro"/>
</dbReference>
<keyword evidence="9" id="KW-0456">Lyase</keyword>
<dbReference type="RefSeq" id="WP_087457323.1">
    <property type="nucleotide sequence ID" value="NZ_CP021434.1"/>
</dbReference>
<dbReference type="Gene3D" id="3.90.1150.10">
    <property type="entry name" value="Aspartate Aminotransferase, domain 1"/>
    <property type="match status" value="1"/>
</dbReference>
<dbReference type="GO" id="GO:0047982">
    <property type="term" value="F:homocysteine desulfhydrase activity"/>
    <property type="evidence" value="ECO:0007669"/>
    <property type="project" value="UniProtKB-EC"/>
</dbReference>
<comment type="cofactor">
    <cofactor evidence="1 8">
        <name>pyridoxal 5'-phosphate</name>
        <dbReference type="ChEBI" id="CHEBI:597326"/>
    </cofactor>
</comment>
<comment type="similarity">
    <text evidence="8">Belongs to the trans-sulfuration enzymes family.</text>
</comment>
<dbReference type="InterPro" id="IPR015421">
    <property type="entry name" value="PyrdxlP-dep_Trfase_major"/>
</dbReference>
<evidence type="ECO:0000256" key="1">
    <source>
        <dbReference type="ARBA" id="ARBA00001933"/>
    </source>
</evidence>
<dbReference type="OrthoDB" id="9803887at2"/>
<dbReference type="GO" id="GO:0019346">
    <property type="term" value="P:transsulfuration"/>
    <property type="evidence" value="ECO:0007669"/>
    <property type="project" value="InterPro"/>
</dbReference>
<dbReference type="FunFam" id="3.40.640.10:FF:000046">
    <property type="entry name" value="Cystathionine gamma-lyase"/>
    <property type="match status" value="1"/>
</dbReference>
<dbReference type="Proteomes" id="UP000195437">
    <property type="component" value="Chromosome"/>
</dbReference>
<evidence type="ECO:0000256" key="5">
    <source>
        <dbReference type="ARBA" id="ARBA00048780"/>
    </source>
</evidence>
<evidence type="ECO:0000256" key="8">
    <source>
        <dbReference type="RuleBase" id="RU362118"/>
    </source>
</evidence>
<keyword evidence="10" id="KW-1185">Reference proteome</keyword>
<feature type="modified residue" description="N6-(pyridoxal phosphate)lysine" evidence="7">
    <location>
        <position position="213"/>
    </location>
</feature>
<dbReference type="GO" id="GO:0005737">
    <property type="term" value="C:cytoplasm"/>
    <property type="evidence" value="ECO:0007669"/>
    <property type="project" value="TreeGrafter"/>
</dbReference>
<evidence type="ECO:0000256" key="4">
    <source>
        <dbReference type="ARBA" id="ARBA00047199"/>
    </source>
</evidence>
<dbReference type="InterPro" id="IPR000277">
    <property type="entry name" value="Cys/Met-Metab_PyrdxlP-dep_enz"/>
</dbReference>
<dbReference type="InterPro" id="IPR015422">
    <property type="entry name" value="PyrdxlP-dep_Trfase_small"/>
</dbReference>
<dbReference type="InterPro" id="IPR015424">
    <property type="entry name" value="PyrdxlP-dep_Trfase"/>
</dbReference>
<keyword evidence="2 7" id="KW-0663">Pyridoxal phosphate</keyword>
<evidence type="ECO:0000313" key="9">
    <source>
        <dbReference type="EMBL" id="ARU61954.1"/>
    </source>
</evidence>
<dbReference type="EMBL" id="CP021434">
    <property type="protein sequence ID" value="ARU61954.1"/>
    <property type="molecule type" value="Genomic_DNA"/>
</dbReference>
<accession>A0A1Y0IRG8</accession>
<dbReference type="Gene3D" id="3.40.640.10">
    <property type="entry name" value="Type I PLP-dependent aspartate aminotransferase-like (Major domain)"/>
    <property type="match status" value="1"/>
</dbReference>
<comment type="catalytic activity">
    <reaction evidence="6">
        <text>L-methionine + H2O = methanethiol + 2-oxobutanoate + NH4(+)</text>
        <dbReference type="Rhea" id="RHEA:23800"/>
        <dbReference type="ChEBI" id="CHEBI:15377"/>
        <dbReference type="ChEBI" id="CHEBI:16007"/>
        <dbReference type="ChEBI" id="CHEBI:16763"/>
        <dbReference type="ChEBI" id="CHEBI:28938"/>
        <dbReference type="ChEBI" id="CHEBI:57844"/>
        <dbReference type="EC" id="4.4.1.11"/>
    </reaction>
    <physiologicalReaction direction="left-to-right" evidence="6">
        <dbReference type="Rhea" id="RHEA:23801"/>
    </physiologicalReaction>
</comment>
<sequence length="395" mass="42744">MKKHDFSKLGYSTRILHAGHKVDPTTGSHTMPIYQTSTFVFEDADQGAARFGGTDPGYKYSRLGNPNTDALAEKIAALENAEAGLCFGSGMAAISTVMFHLVKTGDHVVAADALYGATFALFEKTLKGKYGVEIDWVDTSDVEKVKAAIKPNTRVIYLETPANPTLKMADIAAISELTQGTDIKVVVDNTFMSPYFQRPIDLGAHVSIHSATKYIGGHGDVVGGIAVGYADIFKPLFADLKEIGPIMGPFDAFLLNRGVRTLALRMEKHNENALKVAEFLEGHPEVTAVYYPGLKSHPQHELAKRQMSGFGGTLSFEVKSFEKGKTLMNSVKLMHLAVSLGDVHTLIQHPASMTHAIMPKAEREASGVTDGLIRLSVGIEDVEDIIADLDQALRA</sequence>
<dbReference type="GO" id="GO:0018826">
    <property type="term" value="F:methionine gamma-lyase activity"/>
    <property type="evidence" value="ECO:0007669"/>
    <property type="project" value="UniProtKB-EC"/>
</dbReference>
<dbReference type="PIRSF" id="PIRSF001434">
    <property type="entry name" value="CGS"/>
    <property type="match status" value="1"/>
</dbReference>
<dbReference type="GO" id="GO:0009086">
    <property type="term" value="P:methionine biosynthetic process"/>
    <property type="evidence" value="ECO:0007669"/>
    <property type="project" value="UniProtKB-ARBA"/>
</dbReference>
<dbReference type="EC" id="4.4.1.2" evidence="3"/>
<dbReference type="Pfam" id="PF01053">
    <property type="entry name" value="Cys_Met_Meta_PP"/>
    <property type="match status" value="1"/>
</dbReference>
<protein>
    <recommendedName>
        <fullName evidence="3">homocysteine desulfhydrase</fullName>
        <ecNumber evidence="3">4.4.1.2</ecNumber>
    </recommendedName>
    <alternativeName>
        <fullName evidence="4">Homocysteine desulfhydrase</fullName>
    </alternativeName>
</protein>
<dbReference type="PANTHER" id="PTHR11808:SF80">
    <property type="entry name" value="CYSTATHIONINE GAMMA-LYASE"/>
    <property type="match status" value="1"/>
</dbReference>
<evidence type="ECO:0000313" key="10">
    <source>
        <dbReference type="Proteomes" id="UP000195437"/>
    </source>
</evidence>
<gene>
    <name evidence="9" type="ORF">CBW65_13630</name>
</gene>
<dbReference type="FunFam" id="3.90.1150.10:FF:000033">
    <property type="entry name" value="Cystathionine gamma-synthase"/>
    <property type="match status" value="1"/>
</dbReference>
<dbReference type="PANTHER" id="PTHR11808">
    <property type="entry name" value="TRANS-SULFURATION ENZYME FAMILY MEMBER"/>
    <property type="match status" value="1"/>
</dbReference>
<organism evidence="9 10">
    <name type="scientific">Tumebacillus avium</name>
    <dbReference type="NCBI Taxonomy" id="1903704"/>
    <lineage>
        <taxon>Bacteria</taxon>
        <taxon>Bacillati</taxon>
        <taxon>Bacillota</taxon>
        <taxon>Bacilli</taxon>
        <taxon>Bacillales</taxon>
        <taxon>Alicyclobacillaceae</taxon>
        <taxon>Tumebacillus</taxon>
    </lineage>
</organism>